<dbReference type="GO" id="GO:0005829">
    <property type="term" value="C:cytosol"/>
    <property type="evidence" value="ECO:0007669"/>
    <property type="project" value="TreeGrafter"/>
</dbReference>
<dbReference type="NCBIfam" id="TIGR00475">
    <property type="entry name" value="selB"/>
    <property type="match status" value="1"/>
</dbReference>
<dbReference type="PANTHER" id="PTHR43721:SF22">
    <property type="entry name" value="ELONGATION FACTOR TU, MITOCHONDRIAL"/>
    <property type="match status" value="1"/>
</dbReference>
<evidence type="ECO:0000313" key="11">
    <source>
        <dbReference type="Proteomes" id="UP000253975"/>
    </source>
</evidence>
<dbReference type="Pfam" id="PF25461">
    <property type="entry name" value="Beta-barrel_SelB"/>
    <property type="match status" value="1"/>
</dbReference>
<dbReference type="Gene3D" id="2.40.30.10">
    <property type="entry name" value="Translation factors"/>
    <property type="match status" value="1"/>
</dbReference>
<dbReference type="PROSITE" id="PS51722">
    <property type="entry name" value="G_TR_2"/>
    <property type="match status" value="1"/>
</dbReference>
<dbReference type="PANTHER" id="PTHR43721">
    <property type="entry name" value="ELONGATION FACTOR TU-RELATED"/>
    <property type="match status" value="1"/>
</dbReference>
<keyword evidence="5" id="KW-0648">Protein biosynthesis</keyword>
<dbReference type="InterPro" id="IPR027417">
    <property type="entry name" value="P-loop_NTPase"/>
</dbReference>
<accession>A0A369LKB0</accession>
<dbReference type="InterPro" id="IPR005225">
    <property type="entry name" value="Small_GTP-bd"/>
</dbReference>
<dbReference type="Pfam" id="PF03144">
    <property type="entry name" value="GTP_EFTU_D2"/>
    <property type="match status" value="1"/>
</dbReference>
<dbReference type="CDD" id="cd15491">
    <property type="entry name" value="selB_III"/>
    <property type="match status" value="1"/>
</dbReference>
<evidence type="ECO:0000256" key="3">
    <source>
        <dbReference type="ARBA" id="ARBA00022490"/>
    </source>
</evidence>
<dbReference type="InterPro" id="IPR004161">
    <property type="entry name" value="EFTu-like_2"/>
</dbReference>
<comment type="subcellular location">
    <subcellularLocation>
        <location evidence="1">Cytoplasm</location>
    </subcellularLocation>
</comment>
<dbReference type="CDD" id="cd04171">
    <property type="entry name" value="SelB"/>
    <property type="match status" value="1"/>
</dbReference>
<dbReference type="InterPro" id="IPR036388">
    <property type="entry name" value="WH-like_DNA-bd_sf"/>
</dbReference>
<gene>
    <name evidence="10" type="primary">selB</name>
    <name evidence="10" type="ORF">C1881_03500</name>
</gene>
<dbReference type="InterPro" id="IPR000795">
    <property type="entry name" value="T_Tr_GTP-bd_dom"/>
</dbReference>
<evidence type="ECO:0000256" key="5">
    <source>
        <dbReference type="ARBA" id="ARBA00022917"/>
    </source>
</evidence>
<dbReference type="PRINTS" id="PR00315">
    <property type="entry name" value="ELONGATNFCT"/>
</dbReference>
<keyword evidence="6" id="KW-0342">GTP-binding</keyword>
<keyword evidence="3" id="KW-0963">Cytoplasm</keyword>
<dbReference type="Gene3D" id="1.10.10.10">
    <property type="entry name" value="Winged helix-like DNA-binding domain superfamily/Winged helix DNA-binding domain"/>
    <property type="match status" value="1"/>
</dbReference>
<protein>
    <recommendedName>
        <fullName evidence="2">Selenocysteine-specific elongation factor</fullName>
    </recommendedName>
    <alternativeName>
        <fullName evidence="8">SelB translation factor</fullName>
    </alternativeName>
</protein>
<sequence length="641" mass="67834">MSTHEYNEPSIVIGTAGHIDHGKSTLVQALTGTDPDRLVEEKRRGITIELGFARLDLPGGASVGIVDVPGHEKFVRQMIAGATGIDAAILVVAADDGIMPQTREHLAVLRLLSVPQIVVALTKCDMVDEEWVEFMSGEIHAALACGPYAEAEIIPVAAREGRGLGELKTALANIVSKQQHAHHEGFLRMPIDRSFTVKGAGTVVTGSLWSGTVAPGDTVRVLPSGKKTRVRSVQIHGEGVDAAFSGHRVAMNLADVSRDDVRPGDFITALDAPNASDRFDCELTYFDCENASSALESGSTVRVAHGTKEVFGRMLFMDGHAKLKQNEQATAQIRLDEPLCVLRGDRFVIRAATPVRVIGGGRVLAGHPRRRSILSESDKAVLSSLACDDVAAAAQAYIEEPNAIRTVADIAGALDVSEAEAARIAKTIVGKNIVAAGSDADLLFATKQTLQRAASKIASTLLKFHATSPNELGMPKAALNHAALPSLNGTRFDAALAVALEKGDVVSMDGVLSHATAGAAAHARAQERANAAFALLEGTLTPPFADGVTSSLNCTKSEAYAALGDLEEQGRAVKIDRDLYYDAAVFNKLVEAVRAHIEAKGPSLATDLKDAMGVSRKYAIPVLEALDDRGITKRDGDLRTL</sequence>
<dbReference type="Pfam" id="PF09107">
    <property type="entry name" value="WHD_3rd_SelB"/>
    <property type="match status" value="1"/>
</dbReference>
<keyword evidence="4" id="KW-0547">Nucleotide-binding</keyword>
<evidence type="ECO:0000256" key="7">
    <source>
        <dbReference type="ARBA" id="ARBA00025526"/>
    </source>
</evidence>
<comment type="caution">
    <text evidence="10">The sequence shown here is derived from an EMBL/GenBank/DDBJ whole genome shotgun (WGS) entry which is preliminary data.</text>
</comment>
<evidence type="ECO:0000256" key="8">
    <source>
        <dbReference type="ARBA" id="ARBA00031615"/>
    </source>
</evidence>
<dbReference type="Pfam" id="PF00009">
    <property type="entry name" value="GTP_EFTU"/>
    <property type="match status" value="1"/>
</dbReference>
<evidence type="ECO:0000256" key="2">
    <source>
        <dbReference type="ARBA" id="ARBA00015953"/>
    </source>
</evidence>
<dbReference type="InterPro" id="IPR004535">
    <property type="entry name" value="Transl_elong_SelB"/>
</dbReference>
<dbReference type="GO" id="GO:0003723">
    <property type="term" value="F:RNA binding"/>
    <property type="evidence" value="ECO:0007669"/>
    <property type="project" value="InterPro"/>
</dbReference>
<dbReference type="GO" id="GO:0003924">
    <property type="term" value="F:GTPase activity"/>
    <property type="evidence" value="ECO:0007669"/>
    <property type="project" value="InterPro"/>
</dbReference>
<organism evidence="10 11">
    <name type="scientific">Slackia isoflavoniconvertens</name>
    <dbReference type="NCBI Taxonomy" id="572010"/>
    <lineage>
        <taxon>Bacteria</taxon>
        <taxon>Bacillati</taxon>
        <taxon>Actinomycetota</taxon>
        <taxon>Coriobacteriia</taxon>
        <taxon>Eggerthellales</taxon>
        <taxon>Eggerthellaceae</taxon>
        <taxon>Slackia</taxon>
    </lineage>
</organism>
<dbReference type="CDD" id="cd03696">
    <property type="entry name" value="SelB_II"/>
    <property type="match status" value="1"/>
</dbReference>
<evidence type="ECO:0000256" key="1">
    <source>
        <dbReference type="ARBA" id="ARBA00004496"/>
    </source>
</evidence>
<evidence type="ECO:0000256" key="4">
    <source>
        <dbReference type="ARBA" id="ARBA00022741"/>
    </source>
</evidence>
<dbReference type="PROSITE" id="PS00301">
    <property type="entry name" value="G_TR_1"/>
    <property type="match status" value="1"/>
</dbReference>
<dbReference type="AlphaFoldDB" id="A0A369LKB0"/>
<dbReference type="InterPro" id="IPR009000">
    <property type="entry name" value="Transl_B-barrel_sf"/>
</dbReference>
<dbReference type="InterPro" id="IPR050055">
    <property type="entry name" value="EF-Tu_GTPase"/>
</dbReference>
<dbReference type="GO" id="GO:0005525">
    <property type="term" value="F:GTP binding"/>
    <property type="evidence" value="ECO:0007669"/>
    <property type="project" value="UniProtKB-KW"/>
</dbReference>
<dbReference type="InterPro" id="IPR009001">
    <property type="entry name" value="Transl_elong_EF1A/Init_IF2_C"/>
</dbReference>
<dbReference type="InterPro" id="IPR015191">
    <property type="entry name" value="SelB_WHD4"/>
</dbReference>
<dbReference type="EMBL" id="PPTO01000004">
    <property type="protein sequence ID" value="RDB59760.1"/>
    <property type="molecule type" value="Genomic_DNA"/>
</dbReference>
<evidence type="ECO:0000259" key="9">
    <source>
        <dbReference type="PROSITE" id="PS51722"/>
    </source>
</evidence>
<dbReference type="InterPro" id="IPR015190">
    <property type="entry name" value="Elong_fac_SelB-wing-hlx_typ-2"/>
</dbReference>
<dbReference type="SUPFAM" id="SSF46785">
    <property type="entry name" value="Winged helix' DNA-binding domain"/>
    <property type="match status" value="3"/>
</dbReference>
<dbReference type="Proteomes" id="UP000253975">
    <property type="component" value="Unassembled WGS sequence"/>
</dbReference>
<keyword evidence="10" id="KW-0251">Elongation factor</keyword>
<dbReference type="InterPro" id="IPR031157">
    <property type="entry name" value="G_TR_CS"/>
</dbReference>
<dbReference type="SUPFAM" id="SSF50465">
    <property type="entry name" value="EF-Tu/eEF-1alpha/eIF2-gamma C-terminal domain"/>
    <property type="match status" value="1"/>
</dbReference>
<evidence type="ECO:0000256" key="6">
    <source>
        <dbReference type="ARBA" id="ARBA00023134"/>
    </source>
</evidence>
<dbReference type="SUPFAM" id="SSF52540">
    <property type="entry name" value="P-loop containing nucleoside triphosphate hydrolases"/>
    <property type="match status" value="1"/>
</dbReference>
<dbReference type="GO" id="GO:0001514">
    <property type="term" value="P:selenocysteine incorporation"/>
    <property type="evidence" value="ECO:0007669"/>
    <property type="project" value="InterPro"/>
</dbReference>
<dbReference type="NCBIfam" id="TIGR00231">
    <property type="entry name" value="small_GTP"/>
    <property type="match status" value="1"/>
</dbReference>
<dbReference type="Gene3D" id="3.40.50.300">
    <property type="entry name" value="P-loop containing nucleotide triphosphate hydrolases"/>
    <property type="match status" value="1"/>
</dbReference>
<comment type="function">
    <text evidence="7">Translation factor necessary for the incorporation of selenocysteine into proteins. It probably replaces EF-Tu for the insertion of selenocysteine directed by the UGA codon. SelB binds GTP and GDP.</text>
</comment>
<dbReference type="Pfam" id="PF09106">
    <property type="entry name" value="WHD_2nd_SelB"/>
    <property type="match status" value="1"/>
</dbReference>
<reference evidence="10 11" key="1">
    <citation type="journal article" date="2018" name="Elife">
        <title>Discovery and characterization of a prevalent human gut bacterial enzyme sufficient for the inactivation of a family of plant toxins.</title>
        <authorList>
            <person name="Koppel N."/>
            <person name="Bisanz J.E."/>
            <person name="Pandelia M.E."/>
            <person name="Turnbaugh P.J."/>
            <person name="Balskus E.P."/>
        </authorList>
    </citation>
    <scope>NUCLEOTIDE SEQUENCE [LARGE SCALE GENOMIC DNA]</scope>
    <source>
        <strain evidence="10 11">OB21 GAM31</strain>
    </source>
</reference>
<dbReference type="GO" id="GO:0003746">
    <property type="term" value="F:translation elongation factor activity"/>
    <property type="evidence" value="ECO:0007669"/>
    <property type="project" value="UniProtKB-KW"/>
</dbReference>
<dbReference type="InterPro" id="IPR057335">
    <property type="entry name" value="Beta-barrel_SelB"/>
</dbReference>
<proteinExistence type="predicted"/>
<dbReference type="Gene3D" id="1.10.10.2770">
    <property type="match status" value="1"/>
</dbReference>
<dbReference type="InterPro" id="IPR036390">
    <property type="entry name" value="WH_DNA-bd_sf"/>
</dbReference>
<dbReference type="RefSeq" id="WP_114615152.1">
    <property type="nucleotide sequence ID" value="NZ_PPTO01000004.1"/>
</dbReference>
<feature type="domain" description="Tr-type G" evidence="9">
    <location>
        <begin position="8"/>
        <end position="179"/>
    </location>
</feature>
<evidence type="ECO:0000313" key="10">
    <source>
        <dbReference type="EMBL" id="RDB59760.1"/>
    </source>
</evidence>
<name>A0A369LKB0_9ACTN</name>
<dbReference type="SUPFAM" id="SSF50447">
    <property type="entry name" value="Translation proteins"/>
    <property type="match status" value="1"/>
</dbReference>